<sequence length="576" mass="62893">MSFAQSTLGYLLSALQKRLQAYWNSLPDNFLVYLLAPIYSMFSLNLVLAIMAWWTLSVLCLCWIQGHASDDTCICNNLGLRKRKRLNFKKIVKKGPLFANPPRRLATPPKDTMDTPSNDVSDNTSAPVQFGLQTPSWNTYSSGINGSFTHRFASDSSTTRLDSSFVANASLGLSDIQSYFVSPSSGLGLDSASCVIPSATSPWTLRQSSTAKSFQACYSSIATPSKQSDLGHQVEVSLQLTPRIPDGTLEAPGANRLETKLDIPERISSRENHAEMFIQADDDLTEDPLIQEPSPIIAVQTTISASPQTVSVSRLMAQEGDCSQIMDESLGSFMVPPTPTPCSTSSRQSNSCLDSDPIKLVQASRATTPVPEDIRITITSPRQDERQSETNSEPMGPAMDHLPEEHLLSANAAAMPNPMLTPGRGRGPSFIPLPPTPIDNVLRPVTFRQALTECTNILPQKPKEKHWRKKKSKGQAQAQLQAQPMAKPLPHVQLPVKRERTHTAEKPNWAVASAPATGASDVSLFKRLKIEPPAIAEPSVKRVRIGLYAGEPLINRIHGEPSSVRLPPQPQPQEGP</sequence>
<evidence type="ECO:0000313" key="2">
    <source>
        <dbReference type="Proteomes" id="UP001148662"/>
    </source>
</evidence>
<dbReference type="Proteomes" id="UP001148662">
    <property type="component" value="Unassembled WGS sequence"/>
</dbReference>
<comment type="caution">
    <text evidence="1">The sequence shown here is derived from an EMBL/GenBank/DDBJ whole genome shotgun (WGS) entry which is preliminary data.</text>
</comment>
<name>A0ACC1SWZ1_9APHY</name>
<keyword evidence="2" id="KW-1185">Reference proteome</keyword>
<reference evidence="1" key="1">
    <citation type="submission" date="2022-07" db="EMBL/GenBank/DDBJ databases">
        <title>Genome Sequence of Phlebia brevispora.</title>
        <authorList>
            <person name="Buettner E."/>
        </authorList>
    </citation>
    <scope>NUCLEOTIDE SEQUENCE</scope>
    <source>
        <strain evidence="1">MPL23</strain>
    </source>
</reference>
<protein>
    <submittedName>
        <fullName evidence="1">Uncharacterized protein</fullName>
    </submittedName>
</protein>
<organism evidence="1 2">
    <name type="scientific">Phlebia brevispora</name>
    <dbReference type="NCBI Taxonomy" id="194682"/>
    <lineage>
        <taxon>Eukaryota</taxon>
        <taxon>Fungi</taxon>
        <taxon>Dikarya</taxon>
        <taxon>Basidiomycota</taxon>
        <taxon>Agaricomycotina</taxon>
        <taxon>Agaricomycetes</taxon>
        <taxon>Polyporales</taxon>
        <taxon>Meruliaceae</taxon>
        <taxon>Phlebia</taxon>
    </lineage>
</organism>
<proteinExistence type="predicted"/>
<evidence type="ECO:0000313" key="1">
    <source>
        <dbReference type="EMBL" id="KAJ3548048.1"/>
    </source>
</evidence>
<accession>A0ACC1SWZ1</accession>
<gene>
    <name evidence="1" type="ORF">NM688_g5340</name>
</gene>
<dbReference type="EMBL" id="JANHOG010000973">
    <property type="protein sequence ID" value="KAJ3548048.1"/>
    <property type="molecule type" value="Genomic_DNA"/>
</dbReference>